<evidence type="ECO:0000256" key="8">
    <source>
        <dbReference type="SAM" id="Phobius"/>
    </source>
</evidence>
<feature type="transmembrane region" description="Helical" evidence="8">
    <location>
        <begin position="47"/>
        <end position="67"/>
    </location>
</feature>
<evidence type="ECO:0000313" key="11">
    <source>
        <dbReference type="Proteomes" id="UP000749040"/>
    </source>
</evidence>
<comment type="subcellular location">
    <subcellularLocation>
        <location evidence="1">Cell membrane</location>
    </subcellularLocation>
</comment>
<protein>
    <recommendedName>
        <fullName evidence="9">Pycsar effector protein domain-containing protein</fullName>
    </recommendedName>
</protein>
<name>A0ABS2TNE6_9ACTN</name>
<keyword evidence="11" id="KW-1185">Reference proteome</keyword>
<gene>
    <name evidence="10" type="ORF">ITX44_10005</name>
</gene>
<evidence type="ECO:0000313" key="10">
    <source>
        <dbReference type="EMBL" id="MBM9504865.1"/>
    </source>
</evidence>
<evidence type="ECO:0000256" key="6">
    <source>
        <dbReference type="ARBA" id="ARBA00023118"/>
    </source>
</evidence>
<evidence type="ECO:0000256" key="7">
    <source>
        <dbReference type="ARBA" id="ARBA00023136"/>
    </source>
</evidence>
<comment type="caution">
    <text evidence="10">The sequence shown here is derived from an EMBL/GenBank/DDBJ whole genome shotgun (WGS) entry which is preliminary data.</text>
</comment>
<dbReference type="EMBL" id="JADKYB010000004">
    <property type="protein sequence ID" value="MBM9504865.1"/>
    <property type="molecule type" value="Genomic_DNA"/>
</dbReference>
<evidence type="ECO:0000259" key="9">
    <source>
        <dbReference type="Pfam" id="PF18967"/>
    </source>
</evidence>
<evidence type="ECO:0000256" key="2">
    <source>
        <dbReference type="ARBA" id="ARBA00022475"/>
    </source>
</evidence>
<keyword evidence="3 8" id="KW-0812">Transmembrane</keyword>
<dbReference type="Pfam" id="PF18967">
    <property type="entry name" value="PycTM"/>
    <property type="match status" value="1"/>
</dbReference>
<feature type="transmembrane region" description="Helical" evidence="8">
    <location>
        <begin position="16"/>
        <end position="35"/>
    </location>
</feature>
<feature type="domain" description="Pycsar effector protein" evidence="9">
    <location>
        <begin position="2"/>
        <end position="145"/>
    </location>
</feature>
<keyword evidence="2" id="KW-1003">Cell membrane</keyword>
<reference evidence="10 11" key="1">
    <citation type="submission" date="2021-01" db="EMBL/GenBank/DDBJ databases">
        <title>Streptomyces acididurans sp. nov., isolated from a peat swamp forest soil.</title>
        <authorList>
            <person name="Chantavorakit T."/>
            <person name="Duangmal K."/>
        </authorList>
    </citation>
    <scope>NUCLEOTIDE SEQUENCE [LARGE SCALE GENOMIC DNA]</scope>
    <source>
        <strain evidence="10 11">KK5PA1</strain>
    </source>
</reference>
<feature type="transmembrane region" description="Helical" evidence="8">
    <location>
        <begin position="129"/>
        <end position="148"/>
    </location>
</feature>
<keyword evidence="7 8" id="KW-0472">Membrane</keyword>
<dbReference type="InterPro" id="IPR043760">
    <property type="entry name" value="PycTM_dom"/>
</dbReference>
<sequence length="150" mass="15763">MLAVVRDDLARADTKAAVLLSGALAAPALLFGGQWPCGGALRAWPPLLWPAAAFWAAGTALLVWAILPRTRTLRPGPGLTYFGDARPGLDPADLLREVAAAGLDRVGWLMTQFVDISGILTTKFRCMRWGMCCLALGLALAAIGLGFGTS</sequence>
<evidence type="ECO:0000256" key="3">
    <source>
        <dbReference type="ARBA" id="ARBA00022692"/>
    </source>
</evidence>
<keyword evidence="6" id="KW-0051">Antiviral defense</keyword>
<accession>A0ABS2TNE6</accession>
<proteinExistence type="predicted"/>
<dbReference type="Proteomes" id="UP000749040">
    <property type="component" value="Unassembled WGS sequence"/>
</dbReference>
<organism evidence="10 11">
    <name type="scientific">Actinacidiphila acididurans</name>
    <dbReference type="NCBI Taxonomy" id="2784346"/>
    <lineage>
        <taxon>Bacteria</taxon>
        <taxon>Bacillati</taxon>
        <taxon>Actinomycetota</taxon>
        <taxon>Actinomycetes</taxon>
        <taxon>Kitasatosporales</taxon>
        <taxon>Streptomycetaceae</taxon>
        <taxon>Actinacidiphila</taxon>
    </lineage>
</organism>
<keyword evidence="5 8" id="KW-1133">Transmembrane helix</keyword>
<evidence type="ECO:0000256" key="4">
    <source>
        <dbReference type="ARBA" id="ARBA00022741"/>
    </source>
</evidence>
<evidence type="ECO:0000256" key="5">
    <source>
        <dbReference type="ARBA" id="ARBA00022989"/>
    </source>
</evidence>
<keyword evidence="4" id="KW-0547">Nucleotide-binding</keyword>
<evidence type="ECO:0000256" key="1">
    <source>
        <dbReference type="ARBA" id="ARBA00004236"/>
    </source>
</evidence>